<evidence type="ECO:0000313" key="1">
    <source>
        <dbReference type="EMBL" id="MFA0789710.1"/>
    </source>
</evidence>
<reference evidence="1 2" key="1">
    <citation type="submission" date="2024-08" db="EMBL/GenBank/DDBJ databases">
        <authorList>
            <person name="Ishaq N."/>
        </authorList>
    </citation>
    <scope>NUCLEOTIDE SEQUENCE [LARGE SCALE GENOMIC DNA]</scope>
    <source>
        <strain evidence="1 2">JCM 30400</strain>
    </source>
</reference>
<dbReference type="Proteomes" id="UP001569414">
    <property type="component" value="Unassembled WGS sequence"/>
</dbReference>
<protein>
    <submittedName>
        <fullName evidence="1">Uncharacterized protein</fullName>
    </submittedName>
</protein>
<evidence type="ECO:0000313" key="2">
    <source>
        <dbReference type="Proteomes" id="UP001569414"/>
    </source>
</evidence>
<keyword evidence="2" id="KW-1185">Reference proteome</keyword>
<comment type="caution">
    <text evidence="1">The sequence shown here is derived from an EMBL/GenBank/DDBJ whole genome shotgun (WGS) entry which is preliminary data.</text>
</comment>
<dbReference type="EMBL" id="JBGMEL010000003">
    <property type="protein sequence ID" value="MFA0789710.1"/>
    <property type="molecule type" value="Genomic_DNA"/>
</dbReference>
<gene>
    <name evidence="1" type="ORF">ACCI51_04070</name>
</gene>
<organism evidence="1 2">
    <name type="scientific">Microbulbifer echini</name>
    <dbReference type="NCBI Taxonomy" id="1529067"/>
    <lineage>
        <taxon>Bacteria</taxon>
        <taxon>Pseudomonadati</taxon>
        <taxon>Pseudomonadota</taxon>
        <taxon>Gammaproteobacteria</taxon>
        <taxon>Cellvibrionales</taxon>
        <taxon>Microbulbiferaceae</taxon>
        <taxon>Microbulbifer</taxon>
    </lineage>
</organism>
<accession>A0ABV4NK48</accession>
<name>A0ABV4NK48_9GAMM</name>
<proteinExistence type="predicted"/>
<dbReference type="RefSeq" id="WP_371842691.1">
    <property type="nucleotide sequence ID" value="NZ_JBGMEL010000003.1"/>
</dbReference>
<sequence length="107" mass="12166">MDLKFVSPSMKILFFTLSVIFISGYVSTANIYERNAKANELEAQAEDARISNNYSMATQLDRKAEQLREKDSIDKEDIVAGLFSEFFKRLFGETLKMISMVGSKAKH</sequence>